<reference evidence="2 3" key="1">
    <citation type="submission" date="2017-11" db="EMBL/GenBank/DDBJ databases">
        <authorList>
            <person name="Han C.G."/>
        </authorList>
    </citation>
    <scope>NUCLEOTIDE SEQUENCE [LARGE SCALE GENOMIC DNA]</scope>
    <source>
        <strain evidence="2 3">HCNT1</strain>
    </source>
</reference>
<dbReference type="EMBL" id="PIQN01000008">
    <property type="protein sequence ID" value="PKA43214.1"/>
    <property type="molecule type" value="Genomic_DNA"/>
</dbReference>
<feature type="transmembrane region" description="Helical" evidence="1">
    <location>
        <begin position="7"/>
        <end position="28"/>
    </location>
</feature>
<protein>
    <recommendedName>
        <fullName evidence="4">Lipoprotein</fullName>
    </recommendedName>
</protein>
<name>A0A2N0DAW9_RHISU</name>
<keyword evidence="1" id="KW-0472">Membrane</keyword>
<evidence type="ECO:0000256" key="1">
    <source>
        <dbReference type="SAM" id="Phobius"/>
    </source>
</evidence>
<reference evidence="2 3" key="2">
    <citation type="submission" date="2017-12" db="EMBL/GenBank/DDBJ databases">
        <title>Genome sequence of Rhizobium sullae HCNT1 isolated from Sulla coronaria nodules and featuring peculiar denitrification phenotypes.</title>
        <authorList>
            <person name="De Diego-Diaz B."/>
            <person name="Treu L."/>
            <person name="Campanaro S."/>
            <person name="Da Silva Duarte V."/>
            <person name="Basaglia M."/>
            <person name="Favaro L."/>
            <person name="Casella S."/>
            <person name="Squartini A."/>
        </authorList>
    </citation>
    <scope>NUCLEOTIDE SEQUENCE [LARGE SCALE GENOMIC DNA]</scope>
    <source>
        <strain evidence="2 3">HCNT1</strain>
    </source>
</reference>
<sequence length="124" mass="13802">MLRKILLIGFISSIVVVGGVVGCAYLIMYPPLPLLPEIAKGLPRKFSDGEREFQRRVALKFSGTTTEAELVTYLETEGFTVDIAGRRAVFEKGYFPCNLSWRIFWEADGGSVSNVKAQYDAMCL</sequence>
<dbReference type="PROSITE" id="PS51257">
    <property type="entry name" value="PROKAR_LIPOPROTEIN"/>
    <property type="match status" value="1"/>
</dbReference>
<keyword evidence="1" id="KW-1133">Transmembrane helix</keyword>
<comment type="caution">
    <text evidence="2">The sequence shown here is derived from an EMBL/GenBank/DDBJ whole genome shotgun (WGS) entry which is preliminary data.</text>
</comment>
<dbReference type="Proteomes" id="UP000232164">
    <property type="component" value="Unassembled WGS sequence"/>
</dbReference>
<keyword evidence="1" id="KW-0812">Transmembrane</keyword>
<evidence type="ECO:0000313" key="2">
    <source>
        <dbReference type="EMBL" id="PKA43214.1"/>
    </source>
</evidence>
<proteinExistence type="predicted"/>
<dbReference type="AlphaFoldDB" id="A0A2N0DAW9"/>
<evidence type="ECO:0000313" key="3">
    <source>
        <dbReference type="Proteomes" id="UP000232164"/>
    </source>
</evidence>
<accession>A0A2N0DAW9</accession>
<dbReference type="RefSeq" id="WP_198521597.1">
    <property type="nucleotide sequence ID" value="NZ_PIQN01000008.1"/>
</dbReference>
<evidence type="ECO:0008006" key="4">
    <source>
        <dbReference type="Google" id="ProtNLM"/>
    </source>
</evidence>
<organism evidence="2 3">
    <name type="scientific">Rhizobium sullae</name>
    <name type="common">Rhizobium hedysari</name>
    <dbReference type="NCBI Taxonomy" id="50338"/>
    <lineage>
        <taxon>Bacteria</taxon>
        <taxon>Pseudomonadati</taxon>
        <taxon>Pseudomonadota</taxon>
        <taxon>Alphaproteobacteria</taxon>
        <taxon>Hyphomicrobiales</taxon>
        <taxon>Rhizobiaceae</taxon>
        <taxon>Rhizobium/Agrobacterium group</taxon>
        <taxon>Rhizobium</taxon>
    </lineage>
</organism>
<gene>
    <name evidence="2" type="ORF">CWR43_14305</name>
</gene>